<dbReference type="NCBIfam" id="TIGR00502">
    <property type="entry name" value="nagB"/>
    <property type="match status" value="1"/>
</dbReference>
<evidence type="ECO:0000256" key="2">
    <source>
        <dbReference type="ARBA" id="ARBA00006066"/>
    </source>
</evidence>
<name>A0AA88GFK5_NAELO</name>
<dbReference type="AlphaFoldDB" id="A0AA88GFK5"/>
<dbReference type="SUPFAM" id="SSF100950">
    <property type="entry name" value="NagB/RpiA/CoA transferase-like"/>
    <property type="match status" value="1"/>
</dbReference>
<comment type="similarity">
    <text evidence="2">Belongs to the PIGL family.</text>
</comment>
<dbReference type="EMBL" id="PYSW02000045">
    <property type="protein sequence ID" value="KAG2374409.1"/>
    <property type="molecule type" value="Genomic_DNA"/>
</dbReference>
<organism evidence="4 5">
    <name type="scientific">Naegleria lovaniensis</name>
    <name type="common">Amoeba</name>
    <dbReference type="NCBI Taxonomy" id="51637"/>
    <lineage>
        <taxon>Eukaryota</taxon>
        <taxon>Discoba</taxon>
        <taxon>Heterolobosea</taxon>
        <taxon>Tetramitia</taxon>
        <taxon>Eutetramitia</taxon>
        <taxon>Vahlkampfiidae</taxon>
        <taxon>Naegleria</taxon>
    </lineage>
</organism>
<dbReference type="RefSeq" id="XP_044543583.1">
    <property type="nucleotide sequence ID" value="XM_044686265.1"/>
</dbReference>
<dbReference type="NCBIfam" id="NF002557">
    <property type="entry name" value="PRK02122.1"/>
    <property type="match status" value="1"/>
</dbReference>
<dbReference type="InterPro" id="IPR004547">
    <property type="entry name" value="Glucosamine6P_isomerase"/>
</dbReference>
<protein>
    <recommendedName>
        <fullName evidence="3">Glucosamine/galactosamine-6-phosphate isomerase domain-containing protein</fullName>
    </recommendedName>
</protein>
<dbReference type="GO" id="GO:0004342">
    <property type="term" value="F:glucosamine-6-phosphate deaminase activity"/>
    <property type="evidence" value="ECO:0007669"/>
    <property type="project" value="InterPro"/>
</dbReference>
<dbReference type="GO" id="GO:0005975">
    <property type="term" value="P:carbohydrate metabolic process"/>
    <property type="evidence" value="ECO:0007669"/>
    <property type="project" value="InterPro"/>
</dbReference>
<gene>
    <name evidence="4" type="ORF">C9374_010693</name>
</gene>
<evidence type="ECO:0000259" key="3">
    <source>
        <dbReference type="Pfam" id="PF01182"/>
    </source>
</evidence>
<dbReference type="InterPro" id="IPR037171">
    <property type="entry name" value="NagB/RpiA_transferase-like"/>
</dbReference>
<dbReference type="InterPro" id="IPR052960">
    <property type="entry name" value="GlcN6P_deaminase-like"/>
</dbReference>
<dbReference type="Gene3D" id="3.40.50.1360">
    <property type="match status" value="1"/>
</dbReference>
<dbReference type="Proteomes" id="UP000816034">
    <property type="component" value="Unassembled WGS sequence"/>
</dbReference>
<feature type="domain" description="Glucosamine/galactosamine-6-phosphate isomerase" evidence="3">
    <location>
        <begin position="28"/>
        <end position="252"/>
    </location>
</feature>
<comment type="caution">
    <text evidence="4">The sequence shown here is derived from an EMBL/GenBank/DDBJ whole genome shotgun (WGS) entry which is preliminary data.</text>
</comment>
<dbReference type="PANTHER" id="PTHR42892">
    <property type="entry name" value="GLUCOSAMINE-6-PHOSPHATE DEAMINASE-LIKE PROTEIN BT_0258-RELATED"/>
    <property type="match status" value="1"/>
</dbReference>
<reference evidence="4 5" key="1">
    <citation type="journal article" date="2018" name="BMC Genomics">
        <title>The genome of Naegleria lovaniensis, the basis for a comparative approach to unravel pathogenicity factors of the human pathogenic amoeba N. fowleri.</title>
        <authorList>
            <person name="Liechti N."/>
            <person name="Schurch N."/>
            <person name="Bruggmann R."/>
            <person name="Wittwer M."/>
        </authorList>
    </citation>
    <scope>NUCLEOTIDE SEQUENCE [LARGE SCALE GENOMIC DNA]</scope>
    <source>
        <strain evidence="4 5">ATCC 30569</strain>
    </source>
</reference>
<dbReference type="PANTHER" id="PTHR42892:SF1">
    <property type="entry name" value="GLUCOSAMINE-6-PHOSPHATE ISOMERASE"/>
    <property type="match status" value="1"/>
</dbReference>
<dbReference type="InterPro" id="IPR003737">
    <property type="entry name" value="GlcNAc_PI_deacetylase-related"/>
</dbReference>
<evidence type="ECO:0000256" key="1">
    <source>
        <dbReference type="ARBA" id="ARBA00005526"/>
    </source>
</evidence>
<evidence type="ECO:0000313" key="5">
    <source>
        <dbReference type="Proteomes" id="UP000816034"/>
    </source>
</evidence>
<dbReference type="CDD" id="cd01399">
    <property type="entry name" value="GlcN6P_deaminase"/>
    <property type="match status" value="1"/>
</dbReference>
<keyword evidence="5" id="KW-1185">Reference proteome</keyword>
<dbReference type="InterPro" id="IPR024078">
    <property type="entry name" value="LmbE-like_dom_sf"/>
</dbReference>
<dbReference type="InterPro" id="IPR006148">
    <property type="entry name" value="Glc/Gal-6P_isomerase"/>
</dbReference>
<dbReference type="Gene3D" id="3.40.50.10320">
    <property type="entry name" value="LmbE-like"/>
    <property type="match status" value="1"/>
</dbReference>
<evidence type="ECO:0000313" key="4">
    <source>
        <dbReference type="EMBL" id="KAG2374409.1"/>
    </source>
</evidence>
<dbReference type="Pfam" id="PF02585">
    <property type="entry name" value="PIG-L"/>
    <property type="match status" value="1"/>
</dbReference>
<accession>A0AA88GFK5</accession>
<dbReference type="SUPFAM" id="SSF102588">
    <property type="entry name" value="LmbE-like"/>
    <property type="match status" value="1"/>
</dbReference>
<proteinExistence type="inferred from homology"/>
<dbReference type="Pfam" id="PF01182">
    <property type="entry name" value="Glucosamine_iso"/>
    <property type="match status" value="1"/>
</dbReference>
<dbReference type="GO" id="GO:0006044">
    <property type="term" value="P:N-acetylglucosamine metabolic process"/>
    <property type="evidence" value="ECO:0007669"/>
    <property type="project" value="InterPro"/>
</dbReference>
<comment type="similarity">
    <text evidence="1">Belongs to the glucosamine/galactosamine-6-phosphate isomerase family.</text>
</comment>
<sequence length="654" mass="74418">MLGGHQFIDTSALFMVNYTSDKVHITKTPQEMAESVSDRIIQIIKENDQANKPTVLCLPTGSTPILTYKALVEKHKKGLVSFENVVTFNLDEYYPMEPTHKQSYHYFMNENLFNHIDIKRENVHIPDGTLSEDKVKEFCVNYEKKIREYGGFDLALLGIGRTGHIGFNEPGSHLSDQTRLVLLDQKTRLDAAQSFKGISNVPTKAITQGINTILNSKEVILMATGESKAAIVKKAMEFKYEDPSDCPATFLRVHPNCHYYFDIAAGNLLKIVKTPWLIDRNFKDWTFEWKKKAVIDLAKKTGKGICELGSEDFAQNGLTSLLAHEQFHTDKLCFSVFQDLMKRIAFASEESTIVPDNINEPVLIFSPHPDDDVISMGAMMHCIISKRKEKLSPEERDTKDINVKVCYMTNGSVSVHENNVKNHLRFSALTGEVLGKDVIHKDDVSKILEKQDKNDPDSELLQKLKANIRKAEAMDAVDVLGLQGERDCIFLDLPFYRTGKVQKKPLGQEDIDMIKDLINQQKPKHVFIAADLSDPNGTHRVVYRAIKFALEQMGDQVHDVTCWLYRGAWQEWDVDEATYFIPFTKYQMDLKIDAIFKHQSQKDRALFPGDDAREFWQRAKDRNTETARELGSLGLPKFFGVEAYVAVKPDSIPE</sequence>
<dbReference type="GeneID" id="68103147"/>